<name>A0AA35PWS5_9HYPO</name>
<dbReference type="Proteomes" id="UP001160390">
    <property type="component" value="Unassembled WGS sequence"/>
</dbReference>
<comment type="caution">
    <text evidence="1">The sequence shown here is derived from an EMBL/GenBank/DDBJ whole genome shotgun (WGS) entry which is preliminary data.</text>
</comment>
<evidence type="ECO:0000313" key="1">
    <source>
        <dbReference type="EMBL" id="CAI6085185.1"/>
    </source>
</evidence>
<proteinExistence type="predicted"/>
<gene>
    <name evidence="1" type="ORF">CCHLO57077_00016298</name>
</gene>
<evidence type="ECO:0000313" key="2">
    <source>
        <dbReference type="Proteomes" id="UP001160390"/>
    </source>
</evidence>
<accession>A0AA35PWS5</accession>
<dbReference type="AlphaFoldDB" id="A0AA35PWS5"/>
<reference evidence="1" key="1">
    <citation type="submission" date="2023-01" db="EMBL/GenBank/DDBJ databases">
        <authorList>
            <person name="Piombo E."/>
        </authorList>
    </citation>
    <scope>NUCLEOTIDE SEQUENCE</scope>
</reference>
<keyword evidence="2" id="KW-1185">Reference proteome</keyword>
<dbReference type="EMBL" id="CABFNP030000758">
    <property type="protein sequence ID" value="CAI6085185.1"/>
    <property type="molecule type" value="Genomic_DNA"/>
</dbReference>
<sequence length="83" mass="9609">MYFLGPLGRMKHLTQEGGVETIFHFNHGVQADLRNPVSAKSDWLESWYIAGTISKPRMKRHWIYHLLTLEFMKITLKGYAGST</sequence>
<protein>
    <submittedName>
        <fullName evidence="1">Uncharacterized protein</fullName>
    </submittedName>
</protein>
<organism evidence="1 2">
    <name type="scientific">Clonostachys chloroleuca</name>
    <dbReference type="NCBI Taxonomy" id="1926264"/>
    <lineage>
        <taxon>Eukaryota</taxon>
        <taxon>Fungi</taxon>
        <taxon>Dikarya</taxon>
        <taxon>Ascomycota</taxon>
        <taxon>Pezizomycotina</taxon>
        <taxon>Sordariomycetes</taxon>
        <taxon>Hypocreomycetidae</taxon>
        <taxon>Hypocreales</taxon>
        <taxon>Bionectriaceae</taxon>
        <taxon>Clonostachys</taxon>
    </lineage>
</organism>